<proteinExistence type="predicted"/>
<reference evidence="2 3" key="1">
    <citation type="submission" date="2020-04" db="EMBL/GenBank/DDBJ databases">
        <authorList>
            <person name="De Canck E."/>
        </authorList>
    </citation>
    <scope>NUCLEOTIDE SEQUENCE [LARGE SCALE GENOMIC DNA]</scope>
    <source>
        <strain evidence="2 3">LMG 29542</strain>
    </source>
</reference>
<accession>A0A6J5DMU1</accession>
<dbReference type="EMBL" id="CADIKH010000009">
    <property type="protein sequence ID" value="CAB3754531.1"/>
    <property type="molecule type" value="Genomic_DNA"/>
</dbReference>
<dbReference type="Proteomes" id="UP000494363">
    <property type="component" value="Unassembled WGS sequence"/>
</dbReference>
<protein>
    <recommendedName>
        <fullName evidence="1">DUF5983 domain-containing protein</fullName>
    </recommendedName>
</protein>
<name>A0A6J5DMU1_9BURK</name>
<dbReference type="InterPro" id="IPR046025">
    <property type="entry name" value="DUF5983"/>
</dbReference>
<sequence>MSSLVLISRELLRSLITMSKDQVQGRIGASDELDVPARNKAVAAAEILYSKSEIAFSDLNVCPRIATNHITRETLDLLEGQGDNNPWCYCGSYEFGFFLSVPSDGSVETFASQGCPVPADLQALWAWATARGFQWIQLDADGSDVEGLTAYDW</sequence>
<dbReference type="AlphaFoldDB" id="A0A6J5DMU1"/>
<feature type="domain" description="DUF5983" evidence="1">
    <location>
        <begin position="64"/>
        <end position="153"/>
    </location>
</feature>
<evidence type="ECO:0000313" key="2">
    <source>
        <dbReference type="EMBL" id="CAB3754531.1"/>
    </source>
</evidence>
<organism evidence="2 3">
    <name type="scientific">Paraburkholderia humisilvae</name>
    <dbReference type="NCBI Taxonomy" id="627669"/>
    <lineage>
        <taxon>Bacteria</taxon>
        <taxon>Pseudomonadati</taxon>
        <taxon>Pseudomonadota</taxon>
        <taxon>Betaproteobacteria</taxon>
        <taxon>Burkholderiales</taxon>
        <taxon>Burkholderiaceae</taxon>
        <taxon>Paraburkholderia</taxon>
    </lineage>
</organism>
<dbReference type="RefSeq" id="WP_175226644.1">
    <property type="nucleotide sequence ID" value="NZ_CADIKH010000009.1"/>
</dbReference>
<keyword evidence="3" id="KW-1185">Reference proteome</keyword>
<evidence type="ECO:0000313" key="3">
    <source>
        <dbReference type="Proteomes" id="UP000494363"/>
    </source>
</evidence>
<evidence type="ECO:0000259" key="1">
    <source>
        <dbReference type="Pfam" id="PF19419"/>
    </source>
</evidence>
<gene>
    <name evidence="2" type="ORF">LMG29542_02376</name>
</gene>
<dbReference type="Pfam" id="PF19419">
    <property type="entry name" value="DUF5983"/>
    <property type="match status" value="1"/>
</dbReference>